<evidence type="ECO:0000259" key="2">
    <source>
        <dbReference type="Pfam" id="PF04773"/>
    </source>
</evidence>
<sequence>MPYKNDNIKKEIFNKEPDELLTAEEQDILDEIILSEQPQEINIDLNDPVFYSAFELYFKLKRDNIAPLEKIERAILGHAEEYKTEEPQPQLKTRKTLWWSAAAAAVLIIAGVFLWNSKQVEPRYLTAKTGLGEIRTVSLPDGSTIKLSALSTIEYPAEFNGKERHIKLTGEALFKVESDAANPFRVSASGKDITAKGTEFNVRAYKEDTTVEATLIEGVITVDNGSEKKTLKKGDQAVITENKISINENIKTTNVTAWQQKWIIFDGKTLPSIMQQIERFYNVKVTIRGTLPEIGLTGKVDANNDLSVILNTLRTNIPEANFEINKDSTNITVAIK</sequence>
<evidence type="ECO:0008006" key="6">
    <source>
        <dbReference type="Google" id="ProtNLM"/>
    </source>
</evidence>
<dbReference type="PANTHER" id="PTHR30273:SF2">
    <property type="entry name" value="PROTEIN FECR"/>
    <property type="match status" value="1"/>
</dbReference>
<evidence type="ECO:0000313" key="4">
    <source>
        <dbReference type="EMBL" id="OQP58979.1"/>
    </source>
</evidence>
<dbReference type="RefSeq" id="WP_081164661.1">
    <property type="nucleotide sequence ID" value="NZ_LWBP01000185.1"/>
</dbReference>
<dbReference type="InterPro" id="IPR032508">
    <property type="entry name" value="FecR_C"/>
</dbReference>
<organism evidence="4 5">
    <name type="scientific">Niastella populi</name>
    <dbReference type="NCBI Taxonomy" id="550983"/>
    <lineage>
        <taxon>Bacteria</taxon>
        <taxon>Pseudomonadati</taxon>
        <taxon>Bacteroidota</taxon>
        <taxon>Chitinophagia</taxon>
        <taxon>Chitinophagales</taxon>
        <taxon>Chitinophagaceae</taxon>
        <taxon>Niastella</taxon>
    </lineage>
</organism>
<dbReference type="Proteomes" id="UP000192276">
    <property type="component" value="Unassembled WGS sequence"/>
</dbReference>
<dbReference type="InterPro" id="IPR006860">
    <property type="entry name" value="FecR"/>
</dbReference>
<name>A0A1V9FKS6_9BACT</name>
<keyword evidence="1" id="KW-0472">Membrane</keyword>
<evidence type="ECO:0000259" key="3">
    <source>
        <dbReference type="Pfam" id="PF16344"/>
    </source>
</evidence>
<gene>
    <name evidence="4" type="ORF">A4R26_21555</name>
</gene>
<reference evidence="5" key="1">
    <citation type="submission" date="2016-04" db="EMBL/GenBank/DDBJ databases">
        <authorList>
            <person name="Chen L."/>
            <person name="Zhuang W."/>
            <person name="Wang G."/>
        </authorList>
    </citation>
    <scope>NUCLEOTIDE SEQUENCE [LARGE SCALE GENOMIC DNA]</scope>
    <source>
        <strain evidence="5">208</strain>
    </source>
</reference>
<dbReference type="OrthoDB" id="697544at2"/>
<dbReference type="AlphaFoldDB" id="A0A1V9FKS6"/>
<protein>
    <recommendedName>
        <fullName evidence="6">FecR protein domain-containing protein</fullName>
    </recommendedName>
</protein>
<dbReference type="STRING" id="550983.A4R26_21555"/>
<proteinExistence type="predicted"/>
<accession>A0A1V9FKS6</accession>
<dbReference type="Gene3D" id="2.60.120.1440">
    <property type="match status" value="1"/>
</dbReference>
<dbReference type="InterPro" id="IPR012373">
    <property type="entry name" value="Ferrdict_sens_TM"/>
</dbReference>
<dbReference type="EMBL" id="LWBP01000185">
    <property type="protein sequence ID" value="OQP58979.1"/>
    <property type="molecule type" value="Genomic_DNA"/>
</dbReference>
<dbReference type="PANTHER" id="PTHR30273">
    <property type="entry name" value="PERIPLASMIC SIGNAL SENSOR AND SIGMA FACTOR ACTIVATOR FECR-RELATED"/>
    <property type="match status" value="1"/>
</dbReference>
<feature type="domain" description="FecR protein" evidence="2">
    <location>
        <begin position="127"/>
        <end position="220"/>
    </location>
</feature>
<comment type="caution">
    <text evidence="4">The sequence shown here is derived from an EMBL/GenBank/DDBJ whole genome shotgun (WGS) entry which is preliminary data.</text>
</comment>
<feature type="transmembrane region" description="Helical" evidence="1">
    <location>
        <begin position="97"/>
        <end position="115"/>
    </location>
</feature>
<dbReference type="Pfam" id="PF04773">
    <property type="entry name" value="FecR"/>
    <property type="match status" value="1"/>
</dbReference>
<keyword evidence="1" id="KW-0812">Transmembrane</keyword>
<feature type="domain" description="Protein FecR C-terminal" evidence="3">
    <location>
        <begin position="263"/>
        <end position="328"/>
    </location>
</feature>
<dbReference type="GO" id="GO:0016989">
    <property type="term" value="F:sigma factor antagonist activity"/>
    <property type="evidence" value="ECO:0007669"/>
    <property type="project" value="TreeGrafter"/>
</dbReference>
<evidence type="ECO:0000256" key="1">
    <source>
        <dbReference type="SAM" id="Phobius"/>
    </source>
</evidence>
<dbReference type="Pfam" id="PF16344">
    <property type="entry name" value="FecR_C"/>
    <property type="match status" value="1"/>
</dbReference>
<keyword evidence="5" id="KW-1185">Reference proteome</keyword>
<dbReference type="Gene3D" id="3.55.50.30">
    <property type="match status" value="1"/>
</dbReference>
<evidence type="ECO:0000313" key="5">
    <source>
        <dbReference type="Proteomes" id="UP000192276"/>
    </source>
</evidence>
<keyword evidence="1" id="KW-1133">Transmembrane helix</keyword>